<evidence type="ECO:0000256" key="2">
    <source>
        <dbReference type="SAM" id="MobiDB-lite"/>
    </source>
</evidence>
<dbReference type="InterPro" id="IPR057251">
    <property type="entry name" value="FP_C"/>
</dbReference>
<evidence type="ECO:0000313" key="4">
    <source>
        <dbReference type="EMBL" id="CAG6673169.1"/>
    </source>
</evidence>
<dbReference type="AlphaFoldDB" id="A0A8D8SSS6"/>
<dbReference type="Gene3D" id="3.30.70.1820">
    <property type="entry name" value="L1 transposable element, RRM domain"/>
    <property type="match status" value="1"/>
</dbReference>
<feature type="region of interest" description="Disordered" evidence="2">
    <location>
        <begin position="1"/>
        <end position="31"/>
    </location>
</feature>
<dbReference type="EMBL" id="HBUF01230497">
    <property type="protein sequence ID" value="CAG6673169.1"/>
    <property type="molecule type" value="Transcribed_RNA"/>
</dbReference>
<name>A0A8D8SSS6_9HEMI</name>
<protein>
    <recommendedName>
        <fullName evidence="3">FP protein C-terminal domain-containing protein</fullName>
    </recommendedName>
</protein>
<dbReference type="EMBL" id="HBUF01050928">
    <property type="protein sequence ID" value="CAG6621742.1"/>
    <property type="molecule type" value="Transcribed_RNA"/>
</dbReference>
<dbReference type="Pfam" id="PF25298">
    <property type="entry name" value="Baculo_FP_2nd"/>
    <property type="match status" value="1"/>
</dbReference>
<reference evidence="4" key="1">
    <citation type="submission" date="2021-05" db="EMBL/GenBank/DDBJ databases">
        <authorList>
            <person name="Alioto T."/>
            <person name="Alioto T."/>
            <person name="Gomez Garrido J."/>
        </authorList>
    </citation>
    <scope>NUCLEOTIDE SEQUENCE</scope>
</reference>
<organism evidence="4">
    <name type="scientific">Cacopsylla melanoneura</name>
    <dbReference type="NCBI Taxonomy" id="428564"/>
    <lineage>
        <taxon>Eukaryota</taxon>
        <taxon>Metazoa</taxon>
        <taxon>Ecdysozoa</taxon>
        <taxon>Arthropoda</taxon>
        <taxon>Hexapoda</taxon>
        <taxon>Insecta</taxon>
        <taxon>Pterygota</taxon>
        <taxon>Neoptera</taxon>
        <taxon>Paraneoptera</taxon>
        <taxon>Hemiptera</taxon>
        <taxon>Sternorrhyncha</taxon>
        <taxon>Psylloidea</taxon>
        <taxon>Psyllidae</taxon>
        <taxon>Psyllinae</taxon>
        <taxon>Cacopsylla</taxon>
    </lineage>
</organism>
<sequence>MPPYEKKASQKKVTRAAKVPTPVVSSESEGEEDALEVKLEKTMKKLFNDFKKEMKKDMRDFEVSLEFNNNKLDDLIKKMGNMQNTINAMAEKQEKLEIENRSLRMKVNQMEISVDEMDQYSRIKNIQIDGVPVTRDEDLKEVVKTMGQKIEVNIKSEDIDAIHRIPSRSNANPEPIVVQFVTRQMKENVVKKSKEKRVCTDDLNMQCANKPVFVNEHLTRKRKNIMFEARKLKNEKNYKFLWSRNGKILIKKNETSITIQLNSLDDLAKII</sequence>
<accession>A0A8D8SSS6</accession>
<dbReference type="PANTHER" id="PTHR11505">
    <property type="entry name" value="L1 TRANSPOSABLE ELEMENT-RELATED"/>
    <property type="match status" value="1"/>
</dbReference>
<evidence type="ECO:0000256" key="1">
    <source>
        <dbReference type="SAM" id="Coils"/>
    </source>
</evidence>
<proteinExistence type="predicted"/>
<dbReference type="InterPro" id="IPR004244">
    <property type="entry name" value="Transposase_22"/>
</dbReference>
<feature type="domain" description="FP protein C-terminal" evidence="3">
    <location>
        <begin position="219"/>
        <end position="270"/>
    </location>
</feature>
<evidence type="ECO:0000259" key="3">
    <source>
        <dbReference type="Pfam" id="PF25298"/>
    </source>
</evidence>
<keyword evidence="1" id="KW-0175">Coiled coil</keyword>
<feature type="coiled-coil region" evidence="1">
    <location>
        <begin position="72"/>
        <end position="113"/>
    </location>
</feature>